<feature type="modified residue" description="4-aspartylphosphate" evidence="2">
    <location>
        <position position="53"/>
    </location>
</feature>
<name>A0ABT1QTB8_9GAMM</name>
<sequence>MRVLLADDEPLALQRLQLAAARTPGVELVGCAANGRQAIAMIRERAPDLAVLDIKMPGQDGLAVAQALRPEGPLPEIIFVTAFHEYAVRAFELQALDYLLKPVSFERFAQAVERARQRLGARTAQARYDELQALFAALQQARPRAAGSYEHSLWVRVRDDLVQVALDSVDYISAEGDYVLLHRPGSPLLHKDTIASLQERLDPARFLRIHRSTIVNLSRVQSLRRRGPRALELVLAPHTVLAVGPSHVESVLETLQAQRFRVSART</sequence>
<keyword evidence="2" id="KW-0597">Phosphoprotein</keyword>
<dbReference type="InterPro" id="IPR007492">
    <property type="entry name" value="LytTR_DNA-bd_dom"/>
</dbReference>
<evidence type="ECO:0000259" key="3">
    <source>
        <dbReference type="PROSITE" id="PS50110"/>
    </source>
</evidence>
<dbReference type="InterPro" id="IPR011006">
    <property type="entry name" value="CheY-like_superfamily"/>
</dbReference>
<dbReference type="Proteomes" id="UP001165498">
    <property type="component" value="Unassembled WGS sequence"/>
</dbReference>
<dbReference type="PROSITE" id="PS50110">
    <property type="entry name" value="RESPONSE_REGULATORY"/>
    <property type="match status" value="1"/>
</dbReference>
<keyword evidence="6" id="KW-1185">Reference proteome</keyword>
<keyword evidence="1" id="KW-0902">Two-component regulatory system</keyword>
<evidence type="ECO:0000256" key="2">
    <source>
        <dbReference type="PROSITE-ProRule" id="PRU00169"/>
    </source>
</evidence>
<dbReference type="EMBL" id="JANFQO010000010">
    <property type="protein sequence ID" value="MCQ4165538.1"/>
    <property type="molecule type" value="Genomic_DNA"/>
</dbReference>
<dbReference type="SMART" id="SM00850">
    <property type="entry name" value="LytTR"/>
    <property type="match status" value="1"/>
</dbReference>
<dbReference type="InterPro" id="IPR001789">
    <property type="entry name" value="Sig_transdc_resp-reg_receiver"/>
</dbReference>
<feature type="domain" description="HTH LytTR-type" evidence="4">
    <location>
        <begin position="153"/>
        <end position="257"/>
    </location>
</feature>
<dbReference type="SMART" id="SM00448">
    <property type="entry name" value="REC"/>
    <property type="match status" value="1"/>
</dbReference>
<dbReference type="Pfam" id="PF00072">
    <property type="entry name" value="Response_reg"/>
    <property type="match status" value="1"/>
</dbReference>
<dbReference type="SUPFAM" id="SSF52172">
    <property type="entry name" value="CheY-like"/>
    <property type="match status" value="1"/>
</dbReference>
<evidence type="ECO:0000313" key="6">
    <source>
        <dbReference type="Proteomes" id="UP001165498"/>
    </source>
</evidence>
<proteinExistence type="predicted"/>
<dbReference type="Pfam" id="PF04397">
    <property type="entry name" value="LytTR"/>
    <property type="match status" value="1"/>
</dbReference>
<evidence type="ECO:0000256" key="1">
    <source>
        <dbReference type="ARBA" id="ARBA00023012"/>
    </source>
</evidence>
<dbReference type="PANTHER" id="PTHR37299:SF1">
    <property type="entry name" value="STAGE 0 SPORULATION PROTEIN A HOMOLOG"/>
    <property type="match status" value="1"/>
</dbReference>
<dbReference type="PANTHER" id="PTHR37299">
    <property type="entry name" value="TRANSCRIPTIONAL REGULATOR-RELATED"/>
    <property type="match status" value="1"/>
</dbReference>
<feature type="domain" description="Response regulatory" evidence="3">
    <location>
        <begin position="2"/>
        <end position="116"/>
    </location>
</feature>
<protein>
    <submittedName>
        <fullName evidence="5">Response regulator transcription factor</fullName>
    </submittedName>
</protein>
<organism evidence="5 6">
    <name type="scientific">Tahibacter harae</name>
    <dbReference type="NCBI Taxonomy" id="2963937"/>
    <lineage>
        <taxon>Bacteria</taxon>
        <taxon>Pseudomonadati</taxon>
        <taxon>Pseudomonadota</taxon>
        <taxon>Gammaproteobacteria</taxon>
        <taxon>Lysobacterales</taxon>
        <taxon>Rhodanobacteraceae</taxon>
        <taxon>Tahibacter</taxon>
    </lineage>
</organism>
<dbReference type="Gene3D" id="2.40.50.1020">
    <property type="entry name" value="LytTr DNA-binding domain"/>
    <property type="match status" value="1"/>
</dbReference>
<dbReference type="RefSeq" id="WP_255914727.1">
    <property type="nucleotide sequence ID" value="NZ_JANFQO010000010.1"/>
</dbReference>
<evidence type="ECO:0000259" key="4">
    <source>
        <dbReference type="PROSITE" id="PS50930"/>
    </source>
</evidence>
<dbReference type="InterPro" id="IPR046947">
    <property type="entry name" value="LytR-like"/>
</dbReference>
<comment type="caution">
    <text evidence="5">The sequence shown here is derived from an EMBL/GenBank/DDBJ whole genome shotgun (WGS) entry which is preliminary data.</text>
</comment>
<accession>A0ABT1QTB8</accession>
<gene>
    <name evidence="5" type="ORF">NM961_12540</name>
</gene>
<dbReference type="PROSITE" id="PS50930">
    <property type="entry name" value="HTH_LYTTR"/>
    <property type="match status" value="1"/>
</dbReference>
<evidence type="ECO:0000313" key="5">
    <source>
        <dbReference type="EMBL" id="MCQ4165538.1"/>
    </source>
</evidence>
<dbReference type="Gene3D" id="3.40.50.2300">
    <property type="match status" value="1"/>
</dbReference>
<reference evidence="5" key="1">
    <citation type="submission" date="2022-07" db="EMBL/GenBank/DDBJ databases">
        <title>Tahibacter sp., a new gammaproteobacterium isolated from the silt sample collected at pig farm.</title>
        <authorList>
            <person name="Chen H."/>
        </authorList>
    </citation>
    <scope>NUCLEOTIDE SEQUENCE</scope>
    <source>
        <strain evidence="5">P2K</strain>
    </source>
</reference>